<evidence type="ECO:0008006" key="4">
    <source>
        <dbReference type="Google" id="ProtNLM"/>
    </source>
</evidence>
<protein>
    <recommendedName>
        <fullName evidence="4">SPOR domain-containing protein</fullName>
    </recommendedName>
</protein>
<proteinExistence type="predicted"/>
<evidence type="ECO:0000313" key="2">
    <source>
        <dbReference type="EMBL" id="PWD97897.1"/>
    </source>
</evidence>
<dbReference type="Proteomes" id="UP000244956">
    <property type="component" value="Unassembled WGS sequence"/>
</dbReference>
<keyword evidence="3" id="KW-1185">Reference proteome</keyword>
<reference evidence="2 3" key="1">
    <citation type="submission" date="2018-05" db="EMBL/GenBank/DDBJ databases">
        <title>Marinilabilia rubrum sp. nov., isolated from saltern sediment.</title>
        <authorList>
            <person name="Zhang R."/>
        </authorList>
    </citation>
    <scope>NUCLEOTIDE SEQUENCE [LARGE SCALE GENOMIC DNA]</scope>
    <source>
        <strain evidence="2 3">WTE16</strain>
    </source>
</reference>
<dbReference type="OrthoDB" id="1119947at2"/>
<gene>
    <name evidence="2" type="ORF">DDZ16_18235</name>
</gene>
<name>A0A2U2B4D4_9BACT</name>
<feature type="chain" id="PRO_5015618823" description="SPOR domain-containing protein" evidence="1">
    <location>
        <begin position="23"/>
        <end position="314"/>
    </location>
</feature>
<dbReference type="AlphaFoldDB" id="A0A2U2B4D4"/>
<accession>A0A2U2B4D4</accession>
<organism evidence="2 3">
    <name type="scientific">Marinilabilia rubra</name>
    <dbReference type="NCBI Taxonomy" id="2162893"/>
    <lineage>
        <taxon>Bacteria</taxon>
        <taxon>Pseudomonadati</taxon>
        <taxon>Bacteroidota</taxon>
        <taxon>Bacteroidia</taxon>
        <taxon>Marinilabiliales</taxon>
        <taxon>Marinilabiliaceae</taxon>
        <taxon>Marinilabilia</taxon>
    </lineage>
</organism>
<comment type="caution">
    <text evidence="2">The sequence shown here is derived from an EMBL/GenBank/DDBJ whole genome shotgun (WGS) entry which is preliminary data.</text>
</comment>
<dbReference type="RefSeq" id="WP_109265915.1">
    <property type="nucleotide sequence ID" value="NZ_QEWP01000022.1"/>
</dbReference>
<evidence type="ECO:0000256" key="1">
    <source>
        <dbReference type="SAM" id="SignalP"/>
    </source>
</evidence>
<evidence type="ECO:0000313" key="3">
    <source>
        <dbReference type="Proteomes" id="UP000244956"/>
    </source>
</evidence>
<keyword evidence="1" id="KW-0732">Signal</keyword>
<feature type="signal peptide" evidence="1">
    <location>
        <begin position="1"/>
        <end position="22"/>
    </location>
</feature>
<dbReference type="EMBL" id="QEWP01000022">
    <property type="protein sequence ID" value="PWD97897.1"/>
    <property type="molecule type" value="Genomic_DNA"/>
</dbReference>
<sequence>MKIFAQFIFFLVSLFLSVSAFSQTNDFYLVSPELLPAKYQSGIEKAKRYIKKGEVYLEKAAQAQQKLQRYQESESVKPMKVMTLKEGVFRHQLKASSYFHDAHRTEFKTLKRYLKDEFPIPYERIYERAAKQFHRGSVLRKRGSEAVPNSSPLAFIHEAVGYEQEALEDFENVYLFGEELLVSMPLPDFELDSVFFVAGAIKAPLEKHGVLKPEPLQPVERSIVSNEKSGVFFSIQFLATKDPVSEIKARQVYQGALPLIKSYGSGWHRYSAGRFTSVEEASRLMKEEGIYGFVIAFKGDERISIKKAKQLMRP</sequence>